<dbReference type="OrthoDB" id="437457at2759"/>
<keyword evidence="2" id="KW-1185">Reference proteome</keyword>
<evidence type="ECO:0000313" key="2">
    <source>
        <dbReference type="Proteomes" id="UP000030669"/>
    </source>
</evidence>
<proteinExistence type="predicted"/>
<organism evidence="1 2">
    <name type="scientific">Gloeophyllum trabeum (strain ATCC 11539 / FP-39264 / Madison 617)</name>
    <name type="common">Brown rot fungus</name>
    <dbReference type="NCBI Taxonomy" id="670483"/>
    <lineage>
        <taxon>Eukaryota</taxon>
        <taxon>Fungi</taxon>
        <taxon>Dikarya</taxon>
        <taxon>Basidiomycota</taxon>
        <taxon>Agaricomycotina</taxon>
        <taxon>Agaricomycetes</taxon>
        <taxon>Gloeophyllales</taxon>
        <taxon>Gloeophyllaceae</taxon>
        <taxon>Gloeophyllum</taxon>
    </lineage>
</organism>
<evidence type="ECO:0000313" key="1">
    <source>
        <dbReference type="EMBL" id="EPQ58676.1"/>
    </source>
</evidence>
<accession>S7QFP3</accession>
<protein>
    <submittedName>
        <fullName evidence="1">Uncharacterized protein</fullName>
    </submittedName>
</protein>
<dbReference type="EMBL" id="KB469298">
    <property type="protein sequence ID" value="EPQ58676.1"/>
    <property type="molecule type" value="Genomic_DNA"/>
</dbReference>
<reference evidence="1 2" key="1">
    <citation type="journal article" date="2012" name="Science">
        <title>The Paleozoic origin of enzymatic lignin decomposition reconstructed from 31 fungal genomes.</title>
        <authorList>
            <person name="Floudas D."/>
            <person name="Binder M."/>
            <person name="Riley R."/>
            <person name="Barry K."/>
            <person name="Blanchette R.A."/>
            <person name="Henrissat B."/>
            <person name="Martinez A.T."/>
            <person name="Otillar R."/>
            <person name="Spatafora J.W."/>
            <person name="Yadav J.S."/>
            <person name="Aerts A."/>
            <person name="Benoit I."/>
            <person name="Boyd A."/>
            <person name="Carlson A."/>
            <person name="Copeland A."/>
            <person name="Coutinho P.M."/>
            <person name="de Vries R.P."/>
            <person name="Ferreira P."/>
            <person name="Findley K."/>
            <person name="Foster B."/>
            <person name="Gaskell J."/>
            <person name="Glotzer D."/>
            <person name="Gorecki P."/>
            <person name="Heitman J."/>
            <person name="Hesse C."/>
            <person name="Hori C."/>
            <person name="Igarashi K."/>
            <person name="Jurgens J.A."/>
            <person name="Kallen N."/>
            <person name="Kersten P."/>
            <person name="Kohler A."/>
            <person name="Kuees U."/>
            <person name="Kumar T.K.A."/>
            <person name="Kuo A."/>
            <person name="LaButti K."/>
            <person name="Larrondo L.F."/>
            <person name="Lindquist E."/>
            <person name="Ling A."/>
            <person name="Lombard V."/>
            <person name="Lucas S."/>
            <person name="Lundell T."/>
            <person name="Martin R."/>
            <person name="McLaughlin D.J."/>
            <person name="Morgenstern I."/>
            <person name="Morin E."/>
            <person name="Murat C."/>
            <person name="Nagy L.G."/>
            <person name="Nolan M."/>
            <person name="Ohm R.A."/>
            <person name="Patyshakuliyeva A."/>
            <person name="Rokas A."/>
            <person name="Ruiz-Duenas F.J."/>
            <person name="Sabat G."/>
            <person name="Salamov A."/>
            <person name="Samejima M."/>
            <person name="Schmutz J."/>
            <person name="Slot J.C."/>
            <person name="St John F."/>
            <person name="Stenlid J."/>
            <person name="Sun H."/>
            <person name="Sun S."/>
            <person name="Syed K."/>
            <person name="Tsang A."/>
            <person name="Wiebenga A."/>
            <person name="Young D."/>
            <person name="Pisabarro A."/>
            <person name="Eastwood D.C."/>
            <person name="Martin F."/>
            <person name="Cullen D."/>
            <person name="Grigoriev I.V."/>
            <person name="Hibbett D.S."/>
        </authorList>
    </citation>
    <scope>NUCLEOTIDE SEQUENCE [LARGE SCALE GENOMIC DNA]</scope>
    <source>
        <strain evidence="1 2">ATCC 11539</strain>
    </source>
</reference>
<dbReference type="Proteomes" id="UP000030669">
    <property type="component" value="Unassembled WGS sequence"/>
</dbReference>
<dbReference type="KEGG" id="gtr:GLOTRDRAFT_110303"/>
<dbReference type="GeneID" id="19299189"/>
<dbReference type="HOGENOM" id="CLU_1768271_0_0_1"/>
<name>S7QFP3_GLOTA</name>
<dbReference type="RefSeq" id="XP_007863791.1">
    <property type="nucleotide sequence ID" value="XM_007865600.1"/>
</dbReference>
<sequence length="147" mass="16707">MLFPADEDVPRLVAVHCTVKREIPGDDETIMYKPDLAMFLGGGCYDYQLIDRIGHSGRKLRQPIYHVIRDNFLNDGSPPNRCVRRLMRGKAPHAWAGNLLAMKVAGTGTFEKWVDMSMDDLPTVQAFYEWYPDEDGTCDSSVILEVR</sequence>
<dbReference type="STRING" id="670483.S7QFP3"/>
<dbReference type="AlphaFoldDB" id="S7QFP3"/>
<gene>
    <name evidence="1" type="ORF">GLOTRDRAFT_110303</name>
</gene>